<reference evidence="1" key="1">
    <citation type="submission" date="2023-06" db="EMBL/GenBank/DDBJ databases">
        <title>Identification of two novel mycobacterium reveal diversities and complexities of Mycobacterium gordonae clade.</title>
        <authorList>
            <person name="Matsumoto Y."/>
            <person name="Nakamura S."/>
            <person name="Motooka D."/>
            <person name="Fukushima K."/>
        </authorList>
    </citation>
    <scope>NUCLEOTIDE SEQUENCE</scope>
    <source>
        <strain evidence="1">TY812</strain>
    </source>
</reference>
<dbReference type="RefSeq" id="WP_306256102.1">
    <property type="nucleotide sequence ID" value="NZ_JAUFSA010000007.1"/>
</dbReference>
<dbReference type="EMBL" id="JAUFSA010000007">
    <property type="protein sequence ID" value="MDP7739672.1"/>
    <property type="molecule type" value="Genomic_DNA"/>
</dbReference>
<protein>
    <submittedName>
        <fullName evidence="1">Uncharacterized protein</fullName>
    </submittedName>
</protein>
<dbReference type="Proteomes" id="UP001229081">
    <property type="component" value="Unassembled WGS sequence"/>
</dbReference>
<organism evidence="1 2">
    <name type="scientific">Mycobacterium paragordonae</name>
    <dbReference type="NCBI Taxonomy" id="1389713"/>
    <lineage>
        <taxon>Bacteria</taxon>
        <taxon>Bacillati</taxon>
        <taxon>Actinomycetota</taxon>
        <taxon>Actinomycetes</taxon>
        <taxon>Mycobacteriales</taxon>
        <taxon>Mycobacteriaceae</taxon>
        <taxon>Mycobacterium</taxon>
    </lineage>
</organism>
<evidence type="ECO:0000313" key="1">
    <source>
        <dbReference type="EMBL" id="MDP7739672.1"/>
    </source>
</evidence>
<dbReference type="AlphaFoldDB" id="A0AAJ1SBW9"/>
<sequence>MTRPEDSAPQTGDPAIDEAIRQTFTNLTEIRDAHGTGETPVDGTYYTEAAKAALDIRDGIEHVARSAAAHWGGQSGEMYQALNQTLAQ</sequence>
<name>A0AAJ1SBW9_9MYCO</name>
<gene>
    <name evidence="1" type="ORF">QXL92_33640</name>
</gene>
<evidence type="ECO:0000313" key="2">
    <source>
        <dbReference type="Proteomes" id="UP001229081"/>
    </source>
</evidence>
<comment type="caution">
    <text evidence="1">The sequence shown here is derived from an EMBL/GenBank/DDBJ whole genome shotgun (WGS) entry which is preliminary data.</text>
</comment>
<accession>A0AAJ1SBW9</accession>
<proteinExistence type="predicted"/>